<dbReference type="PANTHER" id="PTHR45586:SF1">
    <property type="entry name" value="LIPOPOLYSACCHARIDE ASSEMBLY PROTEIN B"/>
    <property type="match status" value="1"/>
</dbReference>
<dbReference type="Gene3D" id="1.25.40.10">
    <property type="entry name" value="Tetratricopeptide repeat domain"/>
    <property type="match status" value="2"/>
</dbReference>
<dbReference type="EMBL" id="DSUT01000018">
    <property type="protein sequence ID" value="HGK27544.1"/>
    <property type="molecule type" value="Genomic_DNA"/>
</dbReference>
<dbReference type="InterPro" id="IPR019734">
    <property type="entry name" value="TPR_rpt"/>
</dbReference>
<dbReference type="AlphaFoldDB" id="A0A7C4CCV9"/>
<evidence type="ECO:0000256" key="2">
    <source>
        <dbReference type="ARBA" id="ARBA00022803"/>
    </source>
</evidence>
<dbReference type="PANTHER" id="PTHR45586">
    <property type="entry name" value="TPR REPEAT-CONTAINING PROTEIN PA4667"/>
    <property type="match status" value="1"/>
</dbReference>
<keyword evidence="2 3" id="KW-0802">TPR repeat</keyword>
<feature type="repeat" description="TPR" evidence="3">
    <location>
        <begin position="241"/>
        <end position="274"/>
    </location>
</feature>
<name>A0A7C4CCV9_UNCW3</name>
<dbReference type="InterPro" id="IPR011990">
    <property type="entry name" value="TPR-like_helical_dom_sf"/>
</dbReference>
<dbReference type="Pfam" id="PF13432">
    <property type="entry name" value="TPR_16"/>
    <property type="match status" value="2"/>
</dbReference>
<organism evidence="4">
    <name type="scientific">candidate division WOR-3 bacterium</name>
    <dbReference type="NCBI Taxonomy" id="2052148"/>
    <lineage>
        <taxon>Bacteria</taxon>
        <taxon>Bacteria division WOR-3</taxon>
    </lineage>
</organism>
<protein>
    <submittedName>
        <fullName evidence="4">Tetratricopeptide repeat protein</fullName>
    </submittedName>
</protein>
<accession>A0A7C4CCV9</accession>
<dbReference type="PROSITE" id="PS50005">
    <property type="entry name" value="TPR"/>
    <property type="match status" value="1"/>
</dbReference>
<gene>
    <name evidence="4" type="ORF">ENS41_01120</name>
</gene>
<proteinExistence type="predicted"/>
<dbReference type="InterPro" id="IPR051012">
    <property type="entry name" value="CellSynth/LPSAsmb/PSIAsmb"/>
</dbReference>
<keyword evidence="1" id="KW-0677">Repeat</keyword>
<reference evidence="4" key="1">
    <citation type="journal article" date="2020" name="mSystems">
        <title>Genome- and Community-Level Interaction Insights into Carbon Utilization and Element Cycling Functions of Hydrothermarchaeota in Hydrothermal Sediment.</title>
        <authorList>
            <person name="Zhou Z."/>
            <person name="Liu Y."/>
            <person name="Xu W."/>
            <person name="Pan J."/>
            <person name="Luo Z.H."/>
            <person name="Li M."/>
        </authorList>
    </citation>
    <scope>NUCLEOTIDE SEQUENCE [LARGE SCALE GENOMIC DNA]</scope>
    <source>
        <strain evidence="4">SpSt-488</strain>
    </source>
</reference>
<dbReference type="SUPFAM" id="SSF48452">
    <property type="entry name" value="TPR-like"/>
    <property type="match status" value="1"/>
</dbReference>
<evidence type="ECO:0000313" key="4">
    <source>
        <dbReference type="EMBL" id="HGK27544.1"/>
    </source>
</evidence>
<comment type="caution">
    <text evidence="4">The sequence shown here is derived from an EMBL/GenBank/DDBJ whole genome shotgun (WGS) entry which is preliminary data.</text>
</comment>
<sequence>MYGLIIILLALLVVALYPVVRDVIRRRRAAVPSYVEGLQLLLDGRSREAEERLRDAVEADTSNIDAYVRLGDLLIERGDIERGIRLHENLALRRNMTPPDERRVFRALVRDYLRTDRKARAIAMLEELVRSDPTDFESHAHLLGLYIETGAWDKCQEMLKPLTKSGMDRGRAAALYAEFGRAYAQVNPKAAEQWLNDALRLDRNSLAARVYLGDVSMARGDVEAAIKTWTELLDHAPERNALVRARLERAYYESGRYDDITQLYERLLRRVPEDVGLALSLALIYDKKEDPAGAVRLLQRLSRGPATLPEVRAALAALLLHAGDTSGARQVLDEDHYGLQEDHWAVQTALRSAGLSLDTDHNSMIKSGHRQEL</sequence>
<evidence type="ECO:0000256" key="1">
    <source>
        <dbReference type="ARBA" id="ARBA00022737"/>
    </source>
</evidence>
<evidence type="ECO:0000256" key="3">
    <source>
        <dbReference type="PROSITE-ProRule" id="PRU00339"/>
    </source>
</evidence>
<dbReference type="Pfam" id="PF14559">
    <property type="entry name" value="TPR_19"/>
    <property type="match status" value="1"/>
</dbReference>